<comment type="caution">
    <text evidence="1">The sequence shown here is derived from an EMBL/GenBank/DDBJ whole genome shotgun (WGS) entry which is preliminary data.</text>
</comment>
<evidence type="ECO:0008006" key="3">
    <source>
        <dbReference type="Google" id="ProtNLM"/>
    </source>
</evidence>
<sequence>MVTLSIAPSFFSCLQYASSGSPSASHLRFSSLSSPLESFSRTSYITKLFIATHYSIMNKLPAELKDMVCSFLTPYQLRPVRLVSKAFYQAAALHYKVPRIFLFNHPNSLKALDNITSHSVYRIDVTTIIIDPTSVPRMKDQHDFVRSLPIDWHVPRWEDFAPPLQEMFNGVDGVLQLFYAAFSATYMYDKAWDEAKFSESEVEEFWQTYNYVQSYQESINVSEVICSKLQLAFNCCPKLRNVVLTSLHRPDSAGRKKKDSIFKYVFPGTGPEQPQPQLHLDDILPIAHAGSWPVETLTICNVELRKWTRQNPLTLSDLHHLRMLNDTDCFHIELFDILKAAQNLETLWARTNESRDDILVWDEILRNIHLAHLEELFFEFIYFDKDDLVGFLLRHASSLRSLAMRNVFISLLSGGWPGLLRSLGHQLPNLNKVSLDFLVGMQGNVIARYKNAYMIDAESFLSRGGPLPIEQFIRKSDETDYYSPDMAARIQIDIRPGL</sequence>
<organism evidence="1 2">
    <name type="scientific">Aureobasidium pullulans</name>
    <name type="common">Black yeast</name>
    <name type="synonym">Pullularia pullulans</name>
    <dbReference type="NCBI Taxonomy" id="5580"/>
    <lineage>
        <taxon>Eukaryota</taxon>
        <taxon>Fungi</taxon>
        <taxon>Dikarya</taxon>
        <taxon>Ascomycota</taxon>
        <taxon>Pezizomycotina</taxon>
        <taxon>Dothideomycetes</taxon>
        <taxon>Dothideomycetidae</taxon>
        <taxon>Dothideales</taxon>
        <taxon>Saccotheciaceae</taxon>
        <taxon>Aureobasidium</taxon>
    </lineage>
</organism>
<evidence type="ECO:0000313" key="2">
    <source>
        <dbReference type="Proteomes" id="UP000308802"/>
    </source>
</evidence>
<gene>
    <name evidence="1" type="ORF">D6D19_03620</name>
</gene>
<dbReference type="InterPro" id="IPR036047">
    <property type="entry name" value="F-box-like_dom_sf"/>
</dbReference>
<reference evidence="1 2" key="1">
    <citation type="submission" date="2018-10" db="EMBL/GenBank/DDBJ databases">
        <title>Fifty Aureobasidium pullulans genomes reveal a recombining polyextremotolerant generalist.</title>
        <authorList>
            <person name="Gostincar C."/>
            <person name="Turk M."/>
            <person name="Zajc J."/>
            <person name="Gunde-Cimerman N."/>
        </authorList>
    </citation>
    <scope>NUCLEOTIDE SEQUENCE [LARGE SCALE GENOMIC DNA]</scope>
    <source>
        <strain evidence="1 2">EXF-10659</strain>
    </source>
</reference>
<dbReference type="SUPFAM" id="SSF52047">
    <property type="entry name" value="RNI-like"/>
    <property type="match status" value="1"/>
</dbReference>
<dbReference type="SUPFAM" id="SSF81383">
    <property type="entry name" value="F-box domain"/>
    <property type="match status" value="1"/>
</dbReference>
<name>A0A4S9A9I1_AURPU</name>
<evidence type="ECO:0000313" key="1">
    <source>
        <dbReference type="EMBL" id="THW75888.1"/>
    </source>
</evidence>
<protein>
    <recommendedName>
        <fullName evidence="3">F-box domain-containing protein</fullName>
    </recommendedName>
</protein>
<accession>A0A4S9A9I1</accession>
<proteinExistence type="predicted"/>
<dbReference type="Proteomes" id="UP000308802">
    <property type="component" value="Unassembled WGS sequence"/>
</dbReference>
<dbReference type="EMBL" id="QZAO01000081">
    <property type="protein sequence ID" value="THW75888.1"/>
    <property type="molecule type" value="Genomic_DNA"/>
</dbReference>
<dbReference type="AlphaFoldDB" id="A0A4S9A9I1"/>